<dbReference type="Proteomes" id="UP001215598">
    <property type="component" value="Unassembled WGS sequence"/>
</dbReference>
<dbReference type="AlphaFoldDB" id="A0AAD7MM59"/>
<accession>A0AAD7MM59</accession>
<evidence type="ECO:0000313" key="1">
    <source>
        <dbReference type="EMBL" id="KAJ7723902.1"/>
    </source>
</evidence>
<proteinExistence type="predicted"/>
<comment type="caution">
    <text evidence="1">The sequence shown here is derived from an EMBL/GenBank/DDBJ whole genome shotgun (WGS) entry which is preliminary data.</text>
</comment>
<sequence>MLSKRVPLALAGPFTDAIHICAIVAPCIYHPYVLDALSPKIGAVRGYLNTLAGACSSVVNSYNAYIPGLHVALGFYSLLISCLNSGVAATNLVLTARSRCCRPAQCSLTASGVPFLHIGGGFRVNGKFPAKAVVPHVTNDHDIDNLANGSFMFEYQCSPDVIQKNPAFIAAEIPFQNLLYSLTRPDFHHTAPLHRVRILQKFTL</sequence>
<organism evidence="1 2">
    <name type="scientific">Mycena metata</name>
    <dbReference type="NCBI Taxonomy" id="1033252"/>
    <lineage>
        <taxon>Eukaryota</taxon>
        <taxon>Fungi</taxon>
        <taxon>Dikarya</taxon>
        <taxon>Basidiomycota</taxon>
        <taxon>Agaricomycotina</taxon>
        <taxon>Agaricomycetes</taxon>
        <taxon>Agaricomycetidae</taxon>
        <taxon>Agaricales</taxon>
        <taxon>Marasmiineae</taxon>
        <taxon>Mycenaceae</taxon>
        <taxon>Mycena</taxon>
    </lineage>
</organism>
<evidence type="ECO:0000313" key="2">
    <source>
        <dbReference type="Proteomes" id="UP001215598"/>
    </source>
</evidence>
<gene>
    <name evidence="1" type="ORF">B0H16DRAFT_1736997</name>
</gene>
<protein>
    <submittedName>
        <fullName evidence="1">Uncharacterized protein</fullName>
    </submittedName>
</protein>
<name>A0AAD7MM59_9AGAR</name>
<keyword evidence="2" id="KW-1185">Reference proteome</keyword>
<reference evidence="1" key="1">
    <citation type="submission" date="2023-03" db="EMBL/GenBank/DDBJ databases">
        <title>Massive genome expansion in bonnet fungi (Mycena s.s.) driven by repeated elements and novel gene families across ecological guilds.</title>
        <authorList>
            <consortium name="Lawrence Berkeley National Laboratory"/>
            <person name="Harder C.B."/>
            <person name="Miyauchi S."/>
            <person name="Viragh M."/>
            <person name="Kuo A."/>
            <person name="Thoen E."/>
            <person name="Andreopoulos B."/>
            <person name="Lu D."/>
            <person name="Skrede I."/>
            <person name="Drula E."/>
            <person name="Henrissat B."/>
            <person name="Morin E."/>
            <person name="Kohler A."/>
            <person name="Barry K."/>
            <person name="LaButti K."/>
            <person name="Morin E."/>
            <person name="Salamov A."/>
            <person name="Lipzen A."/>
            <person name="Mereny Z."/>
            <person name="Hegedus B."/>
            <person name="Baldrian P."/>
            <person name="Stursova M."/>
            <person name="Weitz H."/>
            <person name="Taylor A."/>
            <person name="Grigoriev I.V."/>
            <person name="Nagy L.G."/>
            <person name="Martin F."/>
            <person name="Kauserud H."/>
        </authorList>
    </citation>
    <scope>NUCLEOTIDE SEQUENCE</scope>
    <source>
        <strain evidence="1">CBHHK182m</strain>
    </source>
</reference>
<dbReference type="EMBL" id="JARKIB010000207">
    <property type="protein sequence ID" value="KAJ7723902.1"/>
    <property type="molecule type" value="Genomic_DNA"/>
</dbReference>